<dbReference type="PANTHER" id="PTHR13449">
    <property type="entry name" value="INTEGRAL MEMBRANE PROTEIN GPR177"/>
    <property type="match status" value="1"/>
</dbReference>
<dbReference type="InterPro" id="IPR047843">
    <property type="entry name" value="WLS-like_TM"/>
</dbReference>
<comment type="subcellular location">
    <subcellularLocation>
        <location evidence="1">Membrane</location>
        <topology evidence="1">Multi-pass membrane protein</topology>
    </subcellularLocation>
</comment>
<dbReference type="GO" id="GO:0061355">
    <property type="term" value="P:Wnt protein secretion"/>
    <property type="evidence" value="ECO:0007669"/>
    <property type="project" value="TreeGrafter"/>
</dbReference>
<dbReference type="EMBL" id="CAAALY010073744">
    <property type="protein sequence ID" value="VEL25408.1"/>
    <property type="molecule type" value="Genomic_DNA"/>
</dbReference>
<evidence type="ECO:0000256" key="6">
    <source>
        <dbReference type="SAM" id="Phobius"/>
    </source>
</evidence>
<keyword evidence="3 6" id="KW-1133">Transmembrane helix</keyword>
<keyword evidence="2 6" id="KW-0812">Transmembrane</keyword>
<protein>
    <recommendedName>
        <fullName evidence="7">Wntless-like transmembrane domain-containing protein</fullName>
    </recommendedName>
</protein>
<evidence type="ECO:0000256" key="2">
    <source>
        <dbReference type="ARBA" id="ARBA00022692"/>
    </source>
</evidence>
<dbReference type="PANTHER" id="PTHR13449:SF2">
    <property type="entry name" value="PROTEIN WNTLESS HOMOLOG"/>
    <property type="match status" value="1"/>
</dbReference>
<sequence>MTANSRLDHCKYQDQWKWGRHRLEYTSAFITGVYGMWNVYVVAVLCLYAPSHKFRSSSGQALLDQLSISQPVNYMDVSPDAVFTASASMPVADIDASGNATASDETARVELNLQPGSTRNIRRSGVRSGTQTDKPMSGDGLSFLRKVNLE</sequence>
<comment type="caution">
    <text evidence="8">The sequence shown here is derived from an EMBL/GenBank/DDBJ whole genome shotgun (WGS) entry which is preliminary data.</text>
</comment>
<dbReference type="Pfam" id="PF06664">
    <property type="entry name" value="WLS-like_TM"/>
    <property type="match status" value="1"/>
</dbReference>
<evidence type="ECO:0000256" key="4">
    <source>
        <dbReference type="ARBA" id="ARBA00023136"/>
    </source>
</evidence>
<dbReference type="Proteomes" id="UP000784294">
    <property type="component" value="Unassembled WGS sequence"/>
</dbReference>
<reference evidence="8" key="1">
    <citation type="submission" date="2018-11" db="EMBL/GenBank/DDBJ databases">
        <authorList>
            <consortium name="Pathogen Informatics"/>
        </authorList>
    </citation>
    <scope>NUCLEOTIDE SEQUENCE</scope>
</reference>
<evidence type="ECO:0000256" key="3">
    <source>
        <dbReference type="ARBA" id="ARBA00022989"/>
    </source>
</evidence>
<feature type="transmembrane region" description="Helical" evidence="6">
    <location>
        <begin position="25"/>
        <end position="48"/>
    </location>
</feature>
<dbReference type="GO" id="GO:0017147">
    <property type="term" value="F:Wnt-protein binding"/>
    <property type="evidence" value="ECO:0007669"/>
    <property type="project" value="InterPro"/>
</dbReference>
<evidence type="ECO:0000256" key="1">
    <source>
        <dbReference type="ARBA" id="ARBA00004141"/>
    </source>
</evidence>
<evidence type="ECO:0000313" key="8">
    <source>
        <dbReference type="EMBL" id="VEL25408.1"/>
    </source>
</evidence>
<gene>
    <name evidence="8" type="ORF">PXEA_LOCUS18848</name>
</gene>
<dbReference type="AlphaFoldDB" id="A0A448X193"/>
<dbReference type="InterPro" id="IPR009551">
    <property type="entry name" value="Wntless"/>
</dbReference>
<keyword evidence="4 6" id="KW-0472">Membrane</keyword>
<organism evidence="8 9">
    <name type="scientific">Protopolystoma xenopodis</name>
    <dbReference type="NCBI Taxonomy" id="117903"/>
    <lineage>
        <taxon>Eukaryota</taxon>
        <taxon>Metazoa</taxon>
        <taxon>Spiralia</taxon>
        <taxon>Lophotrochozoa</taxon>
        <taxon>Platyhelminthes</taxon>
        <taxon>Monogenea</taxon>
        <taxon>Polyopisthocotylea</taxon>
        <taxon>Polystomatidea</taxon>
        <taxon>Polystomatidae</taxon>
        <taxon>Protopolystoma</taxon>
    </lineage>
</organism>
<keyword evidence="9" id="KW-1185">Reference proteome</keyword>
<feature type="domain" description="Wntless-like transmembrane" evidence="7">
    <location>
        <begin position="25"/>
        <end position="52"/>
    </location>
</feature>
<name>A0A448X193_9PLAT</name>
<dbReference type="GO" id="GO:0016055">
    <property type="term" value="P:Wnt signaling pathway"/>
    <property type="evidence" value="ECO:0007669"/>
    <property type="project" value="InterPro"/>
</dbReference>
<dbReference type="GO" id="GO:0006886">
    <property type="term" value="P:intracellular protein transport"/>
    <property type="evidence" value="ECO:0007669"/>
    <property type="project" value="TreeGrafter"/>
</dbReference>
<dbReference type="GO" id="GO:0012505">
    <property type="term" value="C:endomembrane system"/>
    <property type="evidence" value="ECO:0007669"/>
    <property type="project" value="TreeGrafter"/>
</dbReference>
<dbReference type="OrthoDB" id="6259430at2759"/>
<dbReference type="GO" id="GO:0031090">
    <property type="term" value="C:organelle membrane"/>
    <property type="evidence" value="ECO:0007669"/>
    <property type="project" value="TreeGrafter"/>
</dbReference>
<proteinExistence type="predicted"/>
<accession>A0A448X193</accession>
<evidence type="ECO:0000313" key="9">
    <source>
        <dbReference type="Proteomes" id="UP000784294"/>
    </source>
</evidence>
<evidence type="ECO:0000256" key="5">
    <source>
        <dbReference type="SAM" id="MobiDB-lite"/>
    </source>
</evidence>
<feature type="region of interest" description="Disordered" evidence="5">
    <location>
        <begin position="119"/>
        <end position="141"/>
    </location>
</feature>
<evidence type="ECO:0000259" key="7">
    <source>
        <dbReference type="Pfam" id="PF06664"/>
    </source>
</evidence>